<dbReference type="EMBL" id="CM046509">
    <property type="protein sequence ID" value="KAI8663297.1"/>
    <property type="molecule type" value="Genomic_DNA"/>
</dbReference>
<proteinExistence type="predicted"/>
<organism evidence="1 2">
    <name type="scientific">Fusarium keratoplasticum</name>
    <dbReference type="NCBI Taxonomy" id="1328300"/>
    <lineage>
        <taxon>Eukaryota</taxon>
        <taxon>Fungi</taxon>
        <taxon>Dikarya</taxon>
        <taxon>Ascomycota</taxon>
        <taxon>Pezizomycotina</taxon>
        <taxon>Sordariomycetes</taxon>
        <taxon>Hypocreomycetidae</taxon>
        <taxon>Hypocreales</taxon>
        <taxon>Nectriaceae</taxon>
        <taxon>Fusarium</taxon>
        <taxon>Fusarium solani species complex</taxon>
    </lineage>
</organism>
<evidence type="ECO:0000313" key="2">
    <source>
        <dbReference type="Proteomes" id="UP001065298"/>
    </source>
</evidence>
<sequence length="729" mass="80428">MHMPRKRNVASRKRSGCVTCRARRLKCDEAKPHCSNCTRLRLQCGGYVTRFRFRDQTDLLRNKHQRNERDKASPQTANEAPGTPRLGDDQGQASTHPTPPPDTGRLSTSLLPCAGEIESSPQSIVPGDDAPSIVQDIDPNESHQTDPEAQQRVVDNSATSPPLAVEPFLNPPVASIRASQDHGLIDATTSPASSHEAVPALVETQLERFPLVDSPEQQRPGSTPHPARLEITGIEAIFPIIQNSPASSEWTDQQTDTSWCGFPTVVQEPEPSSVAPPGLFEAAKFPQDMIYYHHLCDPSLSGLLSVLGVRDVLGIGGLDKGFFHAALALSALHMSQSSSVSKVVADCAALHALDHFVDALGYMRSAHLSDGIATIDAPGRGQNTIAWLATLLLLANFELNRGQIKLWYVHSHAAVTYLSHNVSQVGELPVGKSIIRSFSRIAAYLEIFDRSYTACHSLATSNVSAMLGTSLRTSTDSFDRLLYILPRVGEFEEECRTSPQLDSHWRAQARSLIDELKAWRRSLADRDVPSADEVDADPWKLSEDGSILIIRPLTLSRAANPAKAATSFMHYLVSLVRLEMKYSPGVRRKLPENGRKLILVACRLAAGVSSSVCAASNAYGHGMVPALMNAYYSSDDQAAKAWIKDWISQFPRDREGIWNVRHAHRLLEYIDQEYSQRGSRLGWEVIKVRMVDLEENSIPQDHDDGSDRFSVEIYSRCARGWSIDFVEIP</sequence>
<reference evidence="1" key="1">
    <citation type="submission" date="2022-06" db="EMBL/GenBank/DDBJ databases">
        <title>Fusarium solani species complex genomes reveal bases of compartmentalisation and animal pathogenesis.</title>
        <authorList>
            <person name="Tsai I.J."/>
        </authorList>
    </citation>
    <scope>NUCLEOTIDE SEQUENCE</scope>
    <source>
        <strain evidence="1">Fu6.1</strain>
    </source>
</reference>
<keyword evidence="2" id="KW-1185">Reference proteome</keyword>
<gene>
    <name evidence="1" type="ORF">NCS57_00930300</name>
</gene>
<protein>
    <submittedName>
        <fullName evidence="1">Zn(2)-C6 fungal-type domain-containing protein</fullName>
    </submittedName>
</protein>
<comment type="caution">
    <text evidence="1">The sequence shown here is derived from an EMBL/GenBank/DDBJ whole genome shotgun (WGS) entry which is preliminary data.</text>
</comment>
<dbReference type="Proteomes" id="UP001065298">
    <property type="component" value="Chromosome 7"/>
</dbReference>
<accession>A0ACC0QT36</accession>
<evidence type="ECO:0000313" key="1">
    <source>
        <dbReference type="EMBL" id="KAI8663297.1"/>
    </source>
</evidence>
<name>A0ACC0QT36_9HYPO</name>